<feature type="compositionally biased region" description="Acidic residues" evidence="1">
    <location>
        <begin position="477"/>
        <end position="492"/>
    </location>
</feature>
<feature type="region of interest" description="Disordered" evidence="1">
    <location>
        <begin position="543"/>
        <end position="594"/>
    </location>
</feature>
<dbReference type="GO" id="GO:0051131">
    <property type="term" value="P:chaperone-mediated protein complex assembly"/>
    <property type="evidence" value="ECO:0007669"/>
    <property type="project" value="InterPro"/>
</dbReference>
<proteinExistence type="predicted"/>
<dbReference type="InterPro" id="IPR042984">
    <property type="entry name" value="BBS12"/>
</dbReference>
<dbReference type="EMBL" id="JAEHOE010000033">
    <property type="protein sequence ID" value="KAG2494075.1"/>
    <property type="molecule type" value="Genomic_DNA"/>
</dbReference>
<accession>A0A835Y7Z1</accession>
<evidence type="ECO:0000313" key="3">
    <source>
        <dbReference type="Proteomes" id="UP000612055"/>
    </source>
</evidence>
<feature type="compositionally biased region" description="Low complexity" evidence="1">
    <location>
        <begin position="311"/>
        <end position="322"/>
    </location>
</feature>
<feature type="compositionally biased region" description="Low complexity" evidence="1">
    <location>
        <begin position="608"/>
        <end position="617"/>
    </location>
</feature>
<feature type="region of interest" description="Disordered" evidence="1">
    <location>
        <begin position="1099"/>
        <end position="1128"/>
    </location>
</feature>
<feature type="compositionally biased region" description="Basic and acidic residues" evidence="1">
    <location>
        <begin position="1110"/>
        <end position="1120"/>
    </location>
</feature>
<feature type="compositionally biased region" description="Low complexity" evidence="1">
    <location>
        <begin position="354"/>
        <end position="395"/>
    </location>
</feature>
<organism evidence="2 3">
    <name type="scientific">Edaphochlamys debaryana</name>
    <dbReference type="NCBI Taxonomy" id="47281"/>
    <lineage>
        <taxon>Eukaryota</taxon>
        <taxon>Viridiplantae</taxon>
        <taxon>Chlorophyta</taxon>
        <taxon>core chlorophytes</taxon>
        <taxon>Chlorophyceae</taxon>
        <taxon>CS clade</taxon>
        <taxon>Chlamydomonadales</taxon>
        <taxon>Chlamydomonadales incertae sedis</taxon>
        <taxon>Edaphochlamys</taxon>
    </lineage>
</organism>
<evidence type="ECO:0000256" key="1">
    <source>
        <dbReference type="SAM" id="MobiDB-lite"/>
    </source>
</evidence>
<gene>
    <name evidence="2" type="ORF">HYH03_007717</name>
</gene>
<feature type="compositionally biased region" description="Low complexity" evidence="1">
    <location>
        <begin position="417"/>
        <end position="429"/>
    </location>
</feature>
<feature type="compositionally biased region" description="Basic and acidic residues" evidence="1">
    <location>
        <begin position="563"/>
        <end position="574"/>
    </location>
</feature>
<dbReference type="Proteomes" id="UP000612055">
    <property type="component" value="Unassembled WGS sequence"/>
</dbReference>
<feature type="compositionally biased region" description="Gly residues" evidence="1">
    <location>
        <begin position="430"/>
        <end position="441"/>
    </location>
</feature>
<dbReference type="PANTHER" id="PTHR46883:SF1">
    <property type="entry name" value="BARDET-BIEDL SYNDROME 12 PROTEIN"/>
    <property type="match status" value="1"/>
</dbReference>
<feature type="region of interest" description="Disordered" evidence="1">
    <location>
        <begin position="191"/>
        <end position="240"/>
    </location>
</feature>
<evidence type="ECO:0000313" key="2">
    <source>
        <dbReference type="EMBL" id="KAG2494075.1"/>
    </source>
</evidence>
<feature type="compositionally biased region" description="Gly residues" evidence="1">
    <location>
        <begin position="548"/>
        <end position="559"/>
    </location>
</feature>
<feature type="compositionally biased region" description="Polar residues" evidence="1">
    <location>
        <begin position="212"/>
        <end position="228"/>
    </location>
</feature>
<dbReference type="PANTHER" id="PTHR46883">
    <property type="entry name" value="BARDET-BIEDL SYNDROME 12 PROTEIN"/>
    <property type="match status" value="1"/>
</dbReference>
<feature type="compositionally biased region" description="Gly residues" evidence="1">
    <location>
        <begin position="449"/>
        <end position="469"/>
    </location>
</feature>
<feature type="compositionally biased region" description="Gly residues" evidence="1">
    <location>
        <begin position="399"/>
        <end position="416"/>
    </location>
</feature>
<reference evidence="2" key="1">
    <citation type="journal article" date="2020" name="bioRxiv">
        <title>Comparative genomics of Chlamydomonas.</title>
        <authorList>
            <person name="Craig R.J."/>
            <person name="Hasan A.R."/>
            <person name="Ness R.W."/>
            <person name="Keightley P.D."/>
        </authorList>
    </citation>
    <scope>NUCLEOTIDE SEQUENCE</scope>
    <source>
        <strain evidence="2">CCAP 11/70</strain>
    </source>
</reference>
<dbReference type="OrthoDB" id="552303at2759"/>
<name>A0A835Y7Z1_9CHLO</name>
<comment type="caution">
    <text evidence="2">The sequence shown here is derived from an EMBL/GenBank/DDBJ whole genome shotgun (WGS) entry which is preliminary data.</text>
</comment>
<feature type="region of interest" description="Disordered" evidence="1">
    <location>
        <begin position="255"/>
        <end position="497"/>
    </location>
</feature>
<sequence>MARPHELARNLQAACAVARSFLGPQETYKCVIDPESESRSGLVGSVQAFLLAAQGDPTATTLLLETLDCQASGSSGTPQPRNGPGSGATWLAAFCGLLLGRILDLMQPYGEAPAMSYESEMPYGGGVPYECVREGVLRAVGECCQALRDCTLDLSVVADSWDEQQLRQYCSAVSSLTGDACHATAAAAAAAGGPAEPSGSTPFMKPVGSPHGQPSSRPSKAPVTSQVSDPLGPDVGTWPSAATPLQVAAEGAVGPSADWPIADGGGSDGGPNRAMPDTAVAASAQAWSQHGPHAQQQPRATLRAPAGGHRGAPSAANGKAAGAGAGRDDEEEDDEFGWFDTFDASGGGGARGDVSPSTAASAAAAAPQSDAVVPGGLVEGSLLDDGSGSEASSDQDSSDGGGSNGNRDGGGGGSNSGAGSLSRRRNGTAASGGIGGSGGEAEGSTAIGRGAGAGHHGAGGGGVNGGSETGGRAEYGDGAEQDDEDGDEDEDEAVLRALEDEAAWFFEEGAVARERQAREERRALARLGQGIAAALAAADRAAAAAAVAGGGRRGPGLANGGERAGRGDAGDRGGRAAVAGPGASHRLRPDAGAPAAALAAADAVASAASGCGSSPSSTTPPPPPPPPPPLSGPDALSRLVCSAAAGLAHGRHREMQLAAAAALLLLRPLVSEPAAAAATGAPAAAEPRGSLAEVAARVATAAAALQFDRCVLTVELSGLAAAAAADAASPSAPALAAAAAAGPAVLRGVCVPLAALSAQQSALAASFLAAPSAPPATGPPAQADVSNDGSGGGGDQSHVVNAVFLNGTLQPSHASYGPAVIHVGGAADVTATAGGGAATDVAADVAAALTAASAAGREEALARRILAALDPYRTAPYGSSRCILMASGHVPDGVAALVAELSGGAVLAVGGAGLRVVRAAAAACGVMPAAGLSHLRAASSAVGGGGGSTVANVALDVTATIVSGGLGLDAYRAAAAAGAARPGSMIRLTAPPAPSPTLLPGAAATAAGPRARAGPGWVTLVLAHRLRWELERQAVAVQVCFCRLVAALRCGRVLPGGGAWEVAAAEQLCARALQMERASAAAAHAASASAGKAPWAAAGAGAAAETGDEGGGRAENKEGEGEGEGEEEEALYAPAAYRAVAGALRELVVCVLQNGGAGCGEAAAEVAACGAALRAGDAAALLRRAALARGTEAEEQLASAKVARVGPGSEAEAEAQAGLAAVGGAGGQAGSSCGRPAPGGREGPVAWSELDERRQLAASLHAWLSLRALRPGSGPGLGPDASAGPRAGGAWAGTAREGTPAAVLDEAGAREAGLRGAARLALMACAVDQTIVNSS</sequence>
<protein>
    <submittedName>
        <fullName evidence="2">Uncharacterized protein</fullName>
    </submittedName>
</protein>
<feature type="region of interest" description="Disordered" evidence="1">
    <location>
        <begin position="608"/>
        <end position="635"/>
    </location>
</feature>
<feature type="compositionally biased region" description="Acidic residues" evidence="1">
    <location>
        <begin position="328"/>
        <end position="337"/>
    </location>
</feature>
<keyword evidence="3" id="KW-1185">Reference proteome</keyword>
<feature type="compositionally biased region" description="Low complexity" evidence="1">
    <location>
        <begin position="191"/>
        <end position="202"/>
    </location>
</feature>
<feature type="compositionally biased region" description="Pro residues" evidence="1">
    <location>
        <begin position="618"/>
        <end position="631"/>
    </location>
</feature>